<accession>A0AAE1FQF2</accession>
<dbReference type="PROSITE" id="PS51257">
    <property type="entry name" value="PROKAR_LIPOPROTEIN"/>
    <property type="match status" value="1"/>
</dbReference>
<evidence type="ECO:0000313" key="2">
    <source>
        <dbReference type="EMBL" id="KAK3877741.1"/>
    </source>
</evidence>
<sequence length="136" mass="15895">MMRLVILILISLSVLACLCRDDKTCNYPPDVQNQLHSDGDSNVNRLVRSVMEKKPYLSNDYQHRKRRSAGDTMSEEMEELVQLTKMLRPLLQHYLPNQHYSIPPTNDDLVRLKLAIRNKEKDEHQRNIVINILNSV</sequence>
<evidence type="ECO:0000313" key="3">
    <source>
        <dbReference type="Proteomes" id="UP001286313"/>
    </source>
</evidence>
<protein>
    <submittedName>
        <fullName evidence="2">Uncharacterized protein</fullName>
    </submittedName>
</protein>
<reference evidence="2" key="1">
    <citation type="submission" date="2023-10" db="EMBL/GenBank/DDBJ databases">
        <title>Genome assemblies of two species of porcelain crab, Petrolisthes cinctipes and Petrolisthes manimaculis (Anomura: Porcellanidae).</title>
        <authorList>
            <person name="Angst P."/>
        </authorList>
    </citation>
    <scope>NUCLEOTIDE SEQUENCE</scope>
    <source>
        <strain evidence="2">PB745_01</strain>
        <tissue evidence="2">Gill</tissue>
    </source>
</reference>
<keyword evidence="1" id="KW-0732">Signal</keyword>
<dbReference type="Proteomes" id="UP001286313">
    <property type="component" value="Unassembled WGS sequence"/>
</dbReference>
<proteinExistence type="predicted"/>
<feature type="signal peptide" evidence="1">
    <location>
        <begin position="1"/>
        <end position="16"/>
    </location>
</feature>
<feature type="chain" id="PRO_5042249279" evidence="1">
    <location>
        <begin position="17"/>
        <end position="136"/>
    </location>
</feature>
<gene>
    <name evidence="2" type="ORF">Pcinc_017573</name>
</gene>
<dbReference type="AlphaFoldDB" id="A0AAE1FQF2"/>
<evidence type="ECO:0000256" key="1">
    <source>
        <dbReference type="SAM" id="SignalP"/>
    </source>
</evidence>
<keyword evidence="3" id="KW-1185">Reference proteome</keyword>
<comment type="caution">
    <text evidence="2">The sequence shown here is derived from an EMBL/GenBank/DDBJ whole genome shotgun (WGS) entry which is preliminary data.</text>
</comment>
<name>A0AAE1FQF2_PETCI</name>
<dbReference type="EMBL" id="JAWQEG010001634">
    <property type="protein sequence ID" value="KAK3877741.1"/>
    <property type="molecule type" value="Genomic_DNA"/>
</dbReference>
<organism evidence="2 3">
    <name type="scientific">Petrolisthes cinctipes</name>
    <name type="common">Flat porcelain crab</name>
    <dbReference type="NCBI Taxonomy" id="88211"/>
    <lineage>
        <taxon>Eukaryota</taxon>
        <taxon>Metazoa</taxon>
        <taxon>Ecdysozoa</taxon>
        <taxon>Arthropoda</taxon>
        <taxon>Crustacea</taxon>
        <taxon>Multicrustacea</taxon>
        <taxon>Malacostraca</taxon>
        <taxon>Eumalacostraca</taxon>
        <taxon>Eucarida</taxon>
        <taxon>Decapoda</taxon>
        <taxon>Pleocyemata</taxon>
        <taxon>Anomura</taxon>
        <taxon>Galatheoidea</taxon>
        <taxon>Porcellanidae</taxon>
        <taxon>Petrolisthes</taxon>
    </lineage>
</organism>